<keyword evidence="1" id="KW-0028">Amino-acid biosynthesis</keyword>
<reference evidence="5 6" key="1">
    <citation type="submission" date="2016-04" db="EMBL/GenBank/DDBJ databases">
        <title>Genome sequence of Methanobrevibacter cuticularis DSM 11139.</title>
        <authorList>
            <person name="Poehlein A."/>
            <person name="Seedorf H."/>
            <person name="Daniel R."/>
        </authorList>
    </citation>
    <scope>NUCLEOTIDE SEQUENCE [LARGE SCALE GENOMIC DNA]</scope>
    <source>
        <strain evidence="5 6">DSM 11139</strain>
    </source>
</reference>
<comment type="similarity">
    <text evidence="1">Belongs to the lyase 1 family. Argininosuccinate lyase subfamily.</text>
</comment>
<comment type="caution">
    <text evidence="5">The sequence shown here is derived from an EMBL/GenBank/DDBJ whole genome shotgun (WGS) entry which is preliminary data.</text>
</comment>
<keyword evidence="1" id="KW-0055">Arginine biosynthesis</keyword>
<gene>
    <name evidence="5" type="primary">argH1</name>
    <name evidence="1" type="synonym">argH</name>
    <name evidence="5" type="ORF">MBCUT_17300</name>
</gene>
<dbReference type="PANTHER" id="PTHR43814">
    <property type="entry name" value="ARGININOSUCCINATE LYASE"/>
    <property type="match status" value="1"/>
</dbReference>
<evidence type="ECO:0000256" key="2">
    <source>
        <dbReference type="NCBIfam" id="TIGR00838"/>
    </source>
</evidence>
<dbReference type="InterPro" id="IPR022761">
    <property type="entry name" value="Fumarate_lyase_N"/>
</dbReference>
<dbReference type="HAMAP" id="MF_00006">
    <property type="entry name" value="Arg_succ_lyase"/>
    <property type="match status" value="1"/>
</dbReference>
<dbReference type="UniPathway" id="UPA00068">
    <property type="reaction ID" value="UER00114"/>
</dbReference>
<dbReference type="CDD" id="cd01359">
    <property type="entry name" value="Argininosuccinate_lyase"/>
    <property type="match status" value="1"/>
</dbReference>
<dbReference type="SUPFAM" id="SSF48557">
    <property type="entry name" value="L-aspartase-like"/>
    <property type="match status" value="1"/>
</dbReference>
<dbReference type="EMBL" id="LWMW01000130">
    <property type="protein sequence ID" value="KZX15107.1"/>
    <property type="molecule type" value="Genomic_DNA"/>
</dbReference>
<comment type="pathway">
    <text evidence="1">Amino-acid biosynthesis; L-arginine biosynthesis; L-arginine from L-ornithine and carbamoyl phosphate: step 3/3.</text>
</comment>
<dbReference type="EC" id="4.3.2.1" evidence="1 2"/>
<dbReference type="InterPro" id="IPR029419">
    <property type="entry name" value="Arg_succ_lyase_C"/>
</dbReference>
<organism evidence="5 6">
    <name type="scientific">Methanobrevibacter cuticularis</name>
    <dbReference type="NCBI Taxonomy" id="47311"/>
    <lineage>
        <taxon>Archaea</taxon>
        <taxon>Methanobacteriati</taxon>
        <taxon>Methanobacteriota</taxon>
        <taxon>Methanomada group</taxon>
        <taxon>Methanobacteria</taxon>
        <taxon>Methanobacteriales</taxon>
        <taxon>Methanobacteriaceae</taxon>
        <taxon>Methanobrevibacter</taxon>
    </lineage>
</organism>
<dbReference type="AlphaFoldDB" id="A0A166CKS7"/>
<dbReference type="InterPro" id="IPR009049">
    <property type="entry name" value="Argininosuccinate_lyase"/>
</dbReference>
<dbReference type="Gene3D" id="1.10.40.30">
    <property type="entry name" value="Fumarase/aspartase (C-terminal domain)"/>
    <property type="match status" value="1"/>
</dbReference>
<dbReference type="InterPro" id="IPR024083">
    <property type="entry name" value="Fumarase/histidase_N"/>
</dbReference>
<dbReference type="GO" id="GO:0042450">
    <property type="term" value="P:L-arginine biosynthetic process via ornithine"/>
    <property type="evidence" value="ECO:0007669"/>
    <property type="project" value="UniProtKB-UniRule"/>
</dbReference>
<dbReference type="InterPro" id="IPR008948">
    <property type="entry name" value="L-Aspartase-like"/>
</dbReference>
<proteinExistence type="inferred from homology"/>
<dbReference type="STRING" id="47311.MBCUT_17300"/>
<dbReference type="InterPro" id="IPR000362">
    <property type="entry name" value="Fumarate_lyase_fam"/>
</dbReference>
<dbReference type="GO" id="GO:0005829">
    <property type="term" value="C:cytosol"/>
    <property type="evidence" value="ECO:0007669"/>
    <property type="project" value="TreeGrafter"/>
</dbReference>
<dbReference type="PATRIC" id="fig|47311.3.peg.1878"/>
<feature type="domain" description="Fumarate lyase N-terminal" evidence="3">
    <location>
        <begin position="23"/>
        <end position="310"/>
    </location>
</feature>
<evidence type="ECO:0000259" key="4">
    <source>
        <dbReference type="Pfam" id="PF14698"/>
    </source>
</evidence>
<dbReference type="PRINTS" id="PR00145">
    <property type="entry name" value="ARGSUCLYASE"/>
</dbReference>
<dbReference type="PRINTS" id="PR00149">
    <property type="entry name" value="FUMRATELYASE"/>
</dbReference>
<dbReference type="NCBIfam" id="TIGR00838">
    <property type="entry name" value="argH"/>
    <property type="match status" value="1"/>
</dbReference>
<comment type="catalytic activity">
    <reaction evidence="1">
        <text>2-(N(omega)-L-arginino)succinate = fumarate + L-arginine</text>
        <dbReference type="Rhea" id="RHEA:24020"/>
        <dbReference type="ChEBI" id="CHEBI:29806"/>
        <dbReference type="ChEBI" id="CHEBI:32682"/>
        <dbReference type="ChEBI" id="CHEBI:57472"/>
        <dbReference type="EC" id="4.3.2.1"/>
    </reaction>
</comment>
<dbReference type="Pfam" id="PF14698">
    <property type="entry name" value="ASL_C2"/>
    <property type="match status" value="1"/>
</dbReference>
<evidence type="ECO:0000256" key="1">
    <source>
        <dbReference type="HAMAP-Rule" id="MF_00006"/>
    </source>
</evidence>
<evidence type="ECO:0000313" key="5">
    <source>
        <dbReference type="EMBL" id="KZX15107.1"/>
    </source>
</evidence>
<dbReference type="Gene3D" id="1.10.275.10">
    <property type="entry name" value="Fumarase/aspartase (N-terminal domain)"/>
    <property type="match status" value="1"/>
</dbReference>
<keyword evidence="1 5" id="KW-0456">Lyase</keyword>
<dbReference type="PANTHER" id="PTHR43814:SF1">
    <property type="entry name" value="ARGININOSUCCINATE LYASE"/>
    <property type="match status" value="1"/>
</dbReference>
<dbReference type="Gene3D" id="1.20.200.10">
    <property type="entry name" value="Fumarase/aspartase (Central domain)"/>
    <property type="match status" value="1"/>
</dbReference>
<name>A0A166CKS7_9EURY</name>
<evidence type="ECO:0000259" key="3">
    <source>
        <dbReference type="Pfam" id="PF00206"/>
    </source>
</evidence>
<dbReference type="Pfam" id="PF00206">
    <property type="entry name" value="Lyase_1"/>
    <property type="match status" value="1"/>
</dbReference>
<feature type="domain" description="Argininosuccinate lyase C-terminal" evidence="4">
    <location>
        <begin position="373"/>
        <end position="448"/>
    </location>
</feature>
<keyword evidence="1" id="KW-0963">Cytoplasm</keyword>
<dbReference type="GO" id="GO:0004056">
    <property type="term" value="F:argininosuccinate lyase activity"/>
    <property type="evidence" value="ECO:0007669"/>
    <property type="project" value="UniProtKB-UniRule"/>
</dbReference>
<protein>
    <recommendedName>
        <fullName evidence="1 2">Argininosuccinate lyase</fullName>
        <shortName evidence="1">ASAL</shortName>
        <ecNumber evidence="1 2">4.3.2.1</ecNumber>
    </recommendedName>
    <alternativeName>
        <fullName evidence="1">Arginosuccinase</fullName>
    </alternativeName>
</protein>
<comment type="subcellular location">
    <subcellularLocation>
        <location evidence="1">Cytoplasm</location>
    </subcellularLocation>
</comment>
<sequence length="485" mass="54818">MDNQLIGCIFLNLRSGRLNKKMTEDAAEFASSLEFDKYIFDADVKCNFAHVLMLKEEKIIDEKIADKILEALLKLKDEGYAVLNFDHSVEDIHMAIENYVTELVGGRVAGFMHTAKSRNDQVATDLRLTLREKIIEIQIAILEFIKGLVELAEEHKETVTIGYTHLQHAQPITIAHNLMAYAQSLKRDYERLADTYKRVNQNPLGSAAMTTTSFPINRELTTKLLGFDSYMENSMDGVSARDFISETVFDLTTLNTTLSKICEELVLWSTYEFGIINISDEFSSTSSIMPQKKNPDVAEIARAKSTVVTGELVTIISILKAIPYTYNRDLQELTPHLWNSVKVTKDILKIVTEMTLSITVNKDRCLELSGANFSTATDLADIMVREKKIPFRQAHKIVGRIVNIAIEENIATEDIDSHFVDNVVTSLNYDKLELDNDLIKKALDPLENVKMRKIPGGPSPEMVQLACNNMKSFLKEEFSKKSLEM</sequence>
<dbReference type="Proteomes" id="UP000077275">
    <property type="component" value="Unassembled WGS sequence"/>
</dbReference>
<keyword evidence="6" id="KW-1185">Reference proteome</keyword>
<evidence type="ECO:0000313" key="6">
    <source>
        <dbReference type="Proteomes" id="UP000077275"/>
    </source>
</evidence>
<accession>A0A166CKS7</accession>